<sequence length="180" mass="20433">MEQVKDCLDQENLRYKYQEVDIPWLKARPMSRKARAAEKQAAKKKSASTTGFPKILDKEIQVVVKRPKKSRSRKDKEDEEEILEINGIELERDTYVKFDVYINAEDEIGPDKSEFAGSFVNVPHKHGKTKKKLNTCLRLGISDLLEDLDADDDDDVLVTLVPKQGKGVVSIEGIKIVFAS</sequence>
<evidence type="ECO:0000259" key="3">
    <source>
        <dbReference type="Pfam" id="PF12142"/>
    </source>
</evidence>
<name>A0A200PQP1_MACCD</name>
<dbReference type="PANTHER" id="PTHR36608:SF1">
    <property type="entry name" value="POLYPHENOL OXIDASE C, CHLOROPLASTIC-LIKE"/>
    <property type="match status" value="1"/>
</dbReference>
<reference evidence="5 6" key="1">
    <citation type="journal article" date="2017" name="Mol. Plant">
        <title>The Genome of Medicinal Plant Macleaya cordata Provides New Insights into Benzylisoquinoline Alkaloids Metabolism.</title>
        <authorList>
            <person name="Liu X."/>
            <person name="Liu Y."/>
            <person name="Huang P."/>
            <person name="Ma Y."/>
            <person name="Qing Z."/>
            <person name="Tang Q."/>
            <person name="Cao H."/>
            <person name="Cheng P."/>
            <person name="Zheng Y."/>
            <person name="Yuan Z."/>
            <person name="Zhou Y."/>
            <person name="Liu J."/>
            <person name="Tang Z."/>
            <person name="Zhuo Y."/>
            <person name="Zhang Y."/>
            <person name="Yu L."/>
            <person name="Huang J."/>
            <person name="Yang P."/>
            <person name="Peng Q."/>
            <person name="Zhang J."/>
            <person name="Jiang W."/>
            <person name="Zhang Z."/>
            <person name="Lin K."/>
            <person name="Ro D.K."/>
            <person name="Chen X."/>
            <person name="Xiong X."/>
            <person name="Shang Y."/>
            <person name="Huang S."/>
            <person name="Zeng J."/>
        </authorList>
    </citation>
    <scope>NUCLEOTIDE SEQUENCE [LARGE SCALE GENOMIC DNA]</scope>
    <source>
        <strain evidence="6">cv. BLH2017</strain>
        <tissue evidence="5">Root</tissue>
    </source>
</reference>
<dbReference type="Pfam" id="PF12143">
    <property type="entry name" value="PPO1_KFDV"/>
    <property type="match status" value="1"/>
</dbReference>
<dbReference type="STRING" id="56857.A0A200PQP1"/>
<dbReference type="GO" id="GO:0004097">
    <property type="term" value="F:catechol oxidase activity"/>
    <property type="evidence" value="ECO:0007669"/>
    <property type="project" value="InterPro"/>
</dbReference>
<keyword evidence="6" id="KW-1185">Reference proteome</keyword>
<evidence type="ECO:0000313" key="6">
    <source>
        <dbReference type="Proteomes" id="UP000195402"/>
    </source>
</evidence>
<dbReference type="InterPro" id="IPR022739">
    <property type="entry name" value="Polyphenol_oxidase_cen"/>
</dbReference>
<dbReference type="OrthoDB" id="1915073at2759"/>
<dbReference type="PANTHER" id="PTHR36608">
    <property type="entry name" value="POLYPHENOL OXIDASE C, CHLOROPLASTIC-LIKE"/>
    <property type="match status" value="1"/>
</dbReference>
<feature type="domain" description="Polyphenol oxidase C-terminal" evidence="4">
    <location>
        <begin position="52"/>
        <end position="177"/>
    </location>
</feature>
<dbReference type="Pfam" id="PF12142">
    <property type="entry name" value="PPO1_DWL"/>
    <property type="match status" value="1"/>
</dbReference>
<protein>
    <submittedName>
        <fullName evidence="5">Polyphenol oxidase</fullName>
    </submittedName>
</protein>
<comment type="caution">
    <text evidence="5">The sequence shown here is derived from an EMBL/GenBank/DDBJ whole genome shotgun (WGS) entry which is preliminary data.</text>
</comment>
<dbReference type="AlphaFoldDB" id="A0A200PQP1"/>
<dbReference type="OMA" id="QEHHENR"/>
<feature type="domain" description="Polyphenol oxidase central" evidence="3">
    <location>
        <begin position="3"/>
        <end position="29"/>
    </location>
</feature>
<dbReference type="EMBL" id="MVGT01004291">
    <property type="protein sequence ID" value="OVA00541.1"/>
    <property type="molecule type" value="Genomic_DNA"/>
</dbReference>
<dbReference type="InParanoid" id="A0A200PQP1"/>
<dbReference type="Proteomes" id="UP000195402">
    <property type="component" value="Unassembled WGS sequence"/>
</dbReference>
<accession>A0A200PQP1</accession>
<proteinExistence type="inferred from homology"/>
<feature type="region of interest" description="Disordered" evidence="2">
    <location>
        <begin position="33"/>
        <end position="53"/>
    </location>
</feature>
<evidence type="ECO:0000256" key="1">
    <source>
        <dbReference type="ARBA" id="ARBA00009928"/>
    </source>
</evidence>
<evidence type="ECO:0000313" key="5">
    <source>
        <dbReference type="EMBL" id="OVA00541.1"/>
    </source>
</evidence>
<evidence type="ECO:0000259" key="4">
    <source>
        <dbReference type="Pfam" id="PF12143"/>
    </source>
</evidence>
<dbReference type="InterPro" id="IPR022740">
    <property type="entry name" value="Polyphenol_oxidase_C"/>
</dbReference>
<comment type="similarity">
    <text evidence="1">Belongs to the tyrosinase family.</text>
</comment>
<gene>
    <name evidence="5" type="ORF">BVC80_9087g29</name>
</gene>
<evidence type="ECO:0000256" key="2">
    <source>
        <dbReference type="SAM" id="MobiDB-lite"/>
    </source>
</evidence>
<organism evidence="5 6">
    <name type="scientific">Macleaya cordata</name>
    <name type="common">Five-seeded plume-poppy</name>
    <name type="synonym">Bocconia cordata</name>
    <dbReference type="NCBI Taxonomy" id="56857"/>
    <lineage>
        <taxon>Eukaryota</taxon>
        <taxon>Viridiplantae</taxon>
        <taxon>Streptophyta</taxon>
        <taxon>Embryophyta</taxon>
        <taxon>Tracheophyta</taxon>
        <taxon>Spermatophyta</taxon>
        <taxon>Magnoliopsida</taxon>
        <taxon>Ranunculales</taxon>
        <taxon>Papaveraceae</taxon>
        <taxon>Papaveroideae</taxon>
        <taxon>Macleaya</taxon>
    </lineage>
</organism>